<dbReference type="RefSeq" id="WP_127017603.1">
    <property type="nucleotide sequence ID" value="NZ_CP016379.1"/>
</dbReference>
<dbReference type="OrthoDB" id="9803993at2"/>
<sequence length="334" mass="37064">MNKDEREEIGYKDAFMSAKHVLDNYLRADQCERVWCFTDNQRQWLAEAFIKAAQEMGLKTCLTVFSKKEYTEHDLKPVTNLLQSMGNKDLVLAIFSNGIEKVLPYYQVFPALSSPRGFSGISAFIRPRCPDKALIQRLMTDLSSADKTAEKALVLNKARLLRVIGPGGTDISFEIKNYKVLPYKVTDVIRHAYLPPAEVTFGIVPGTARGQIVVDITVGEFVVKGKVIDSLGLVDQPVILNVEDGYIVRIEGGDIARRLKDCFDKVEKNAHMIVELGFGLSTGTSIGWAGADESLQNTCHFGIGNDLFYGGSNDVAMHLDVVIKSPEVEVLVER</sequence>
<dbReference type="Proteomes" id="UP000267250">
    <property type="component" value="Chromosome"/>
</dbReference>
<protein>
    <recommendedName>
        <fullName evidence="4">Leucyl aminopeptidase</fullName>
    </recommendedName>
</protein>
<accession>A0A3Q9HRR0</accession>
<dbReference type="PANTHER" id="PTHR34448">
    <property type="entry name" value="AMINOPEPTIDASE"/>
    <property type="match status" value="1"/>
</dbReference>
<evidence type="ECO:0000313" key="2">
    <source>
        <dbReference type="EMBL" id="AZR74247.1"/>
    </source>
</evidence>
<dbReference type="InterPro" id="IPR058739">
    <property type="entry name" value="NicX"/>
</dbReference>
<dbReference type="Pfam" id="PF26233">
    <property type="entry name" value="NicX"/>
    <property type="match status" value="1"/>
</dbReference>
<dbReference type="AlphaFoldDB" id="A0A3Q9HRR0"/>
<reference evidence="2 3" key="1">
    <citation type="submission" date="2016-07" db="EMBL/GenBank/DDBJ databases">
        <title>Genome and transcriptome analysis of iron-reducing fermentative bacteria Anoxybacter fermentans.</title>
        <authorList>
            <person name="Zeng X."/>
            <person name="Shao Z."/>
        </authorList>
    </citation>
    <scope>NUCLEOTIDE SEQUENCE [LARGE SCALE GENOMIC DNA]</scope>
    <source>
        <strain evidence="2 3">DY22613</strain>
    </source>
</reference>
<proteinExistence type="predicted"/>
<evidence type="ECO:0000256" key="1">
    <source>
        <dbReference type="ARBA" id="ARBA00022723"/>
    </source>
</evidence>
<dbReference type="InterPro" id="IPR052170">
    <property type="entry name" value="M29_Exopeptidase"/>
</dbReference>
<name>A0A3Q9HRR0_9FIRM</name>
<dbReference type="GO" id="GO:0046872">
    <property type="term" value="F:metal ion binding"/>
    <property type="evidence" value="ECO:0007669"/>
    <property type="project" value="UniProtKB-KW"/>
</dbReference>
<keyword evidence="1" id="KW-0479">Metal-binding</keyword>
<dbReference type="SUPFAM" id="SSF144052">
    <property type="entry name" value="Thermophilic metalloprotease-like"/>
    <property type="match status" value="1"/>
</dbReference>
<dbReference type="KEGG" id="aft:BBF96_13065"/>
<organism evidence="2 3">
    <name type="scientific">Anoxybacter fermentans</name>
    <dbReference type="NCBI Taxonomy" id="1323375"/>
    <lineage>
        <taxon>Bacteria</taxon>
        <taxon>Bacillati</taxon>
        <taxon>Bacillota</taxon>
        <taxon>Clostridia</taxon>
        <taxon>Halanaerobiales</taxon>
        <taxon>Anoxybacter</taxon>
    </lineage>
</organism>
<evidence type="ECO:0008006" key="4">
    <source>
        <dbReference type="Google" id="ProtNLM"/>
    </source>
</evidence>
<evidence type="ECO:0000313" key="3">
    <source>
        <dbReference type="Proteomes" id="UP000267250"/>
    </source>
</evidence>
<dbReference type="PANTHER" id="PTHR34448:SF1">
    <property type="entry name" value="BLL6088 PROTEIN"/>
    <property type="match status" value="1"/>
</dbReference>
<dbReference type="EMBL" id="CP016379">
    <property type="protein sequence ID" value="AZR74247.1"/>
    <property type="molecule type" value="Genomic_DNA"/>
</dbReference>
<gene>
    <name evidence="2" type="ORF">BBF96_13065</name>
</gene>
<keyword evidence="3" id="KW-1185">Reference proteome</keyword>